<dbReference type="OrthoDB" id="10248735at2759"/>
<name>A0A813E9E9_POLGL</name>
<dbReference type="OMA" id="LRTHDIQ"/>
<gene>
    <name evidence="2" type="ORF">PGLA1383_LOCUS16161</name>
</gene>
<dbReference type="Proteomes" id="UP000654075">
    <property type="component" value="Unassembled WGS sequence"/>
</dbReference>
<dbReference type="EMBL" id="CAJNNV010009709">
    <property type="protein sequence ID" value="CAE8597728.1"/>
    <property type="molecule type" value="Genomic_DNA"/>
</dbReference>
<protein>
    <submittedName>
        <fullName evidence="2">Uncharacterized protein</fullName>
    </submittedName>
</protein>
<accession>A0A813E9E9</accession>
<feature type="non-terminal residue" evidence="2">
    <location>
        <position position="239"/>
    </location>
</feature>
<keyword evidence="3" id="KW-1185">Reference proteome</keyword>
<evidence type="ECO:0000313" key="2">
    <source>
        <dbReference type="EMBL" id="CAE8597728.1"/>
    </source>
</evidence>
<evidence type="ECO:0000256" key="1">
    <source>
        <dbReference type="SAM" id="MobiDB-lite"/>
    </source>
</evidence>
<dbReference type="AlphaFoldDB" id="A0A813E9E9"/>
<evidence type="ECO:0000313" key="3">
    <source>
        <dbReference type="Proteomes" id="UP000654075"/>
    </source>
</evidence>
<dbReference type="PANTHER" id="PTHR38130">
    <property type="entry name" value="EF-HAND DOMAIN-CONTAINING PROTEIN"/>
    <property type="match status" value="1"/>
</dbReference>
<comment type="caution">
    <text evidence="2">The sequence shown here is derived from an EMBL/GenBank/DDBJ whole genome shotgun (WGS) entry which is preliminary data.</text>
</comment>
<organism evidence="2 3">
    <name type="scientific">Polarella glacialis</name>
    <name type="common">Dinoflagellate</name>
    <dbReference type="NCBI Taxonomy" id="89957"/>
    <lineage>
        <taxon>Eukaryota</taxon>
        <taxon>Sar</taxon>
        <taxon>Alveolata</taxon>
        <taxon>Dinophyceae</taxon>
        <taxon>Suessiales</taxon>
        <taxon>Suessiaceae</taxon>
        <taxon>Polarella</taxon>
    </lineage>
</organism>
<dbReference type="PANTHER" id="PTHR38130:SF1">
    <property type="entry name" value="EF-HAND DOMAIN-CONTAINING PROTEIN"/>
    <property type="match status" value="1"/>
</dbReference>
<proteinExistence type="predicted"/>
<sequence>MTLITMGVANKEQGIAMLHHPADDGLPISFPSHRDSMSLDSIRPKDVPHGGTVAFTKEDVQALRTHDIQGAAPAFMSRTLFLGGPPVKEPMPWSQAATRYPVVRREVDLSLRTHDIDLAQPRAKHFQSARDVNPLTPRYDLPSFREKPPTPPTARMHEGRVWDSMEFVGKHTPRILEREYARNPLETRDIEYSQSNFRTRTTFTPRDTMRTIERAGERILSTKCHTPRGVVHPLEPVYK</sequence>
<feature type="region of interest" description="Disordered" evidence="1">
    <location>
        <begin position="137"/>
        <end position="156"/>
    </location>
</feature>
<reference evidence="2" key="1">
    <citation type="submission" date="2021-02" db="EMBL/GenBank/DDBJ databases">
        <authorList>
            <person name="Dougan E. K."/>
            <person name="Rhodes N."/>
            <person name="Thang M."/>
            <person name="Chan C."/>
        </authorList>
    </citation>
    <scope>NUCLEOTIDE SEQUENCE</scope>
</reference>